<dbReference type="GO" id="GO:0006281">
    <property type="term" value="P:DNA repair"/>
    <property type="evidence" value="ECO:0007669"/>
    <property type="project" value="TreeGrafter"/>
</dbReference>
<keyword evidence="7" id="KW-1185">Reference proteome</keyword>
<dbReference type="CDD" id="cd18793">
    <property type="entry name" value="SF2_C_SNF"/>
    <property type="match status" value="1"/>
</dbReference>
<dbReference type="GO" id="GO:0005634">
    <property type="term" value="C:nucleus"/>
    <property type="evidence" value="ECO:0007669"/>
    <property type="project" value="TreeGrafter"/>
</dbReference>
<dbReference type="AlphaFoldDB" id="E5R4M0"/>
<dbReference type="InParanoid" id="E5R4M0"/>
<dbReference type="GO" id="GO:0005524">
    <property type="term" value="F:ATP binding"/>
    <property type="evidence" value="ECO:0007669"/>
    <property type="project" value="UniProtKB-KW"/>
</dbReference>
<dbReference type="CDD" id="cd18008">
    <property type="entry name" value="DEXDc_SHPRH-like"/>
    <property type="match status" value="1"/>
</dbReference>
<dbReference type="InterPro" id="IPR000330">
    <property type="entry name" value="SNF2_N"/>
</dbReference>
<dbReference type="OMA" id="QERANDN"/>
<feature type="domain" description="Helicase ATP-binding" evidence="5">
    <location>
        <begin position="290"/>
        <end position="456"/>
    </location>
</feature>
<proteinExistence type="predicted"/>
<evidence type="ECO:0000256" key="2">
    <source>
        <dbReference type="ARBA" id="ARBA00022801"/>
    </source>
</evidence>
<dbReference type="SMART" id="SM00487">
    <property type="entry name" value="DEXDc"/>
    <property type="match status" value="1"/>
</dbReference>
<dbReference type="GO" id="GO:0016787">
    <property type="term" value="F:hydrolase activity"/>
    <property type="evidence" value="ECO:0007669"/>
    <property type="project" value="UniProtKB-KW"/>
</dbReference>
<dbReference type="GO" id="GO:0008094">
    <property type="term" value="F:ATP-dependent activity, acting on DNA"/>
    <property type="evidence" value="ECO:0007669"/>
    <property type="project" value="TreeGrafter"/>
</dbReference>
<dbReference type="STRING" id="985895.E5R4M0"/>
<evidence type="ECO:0000256" key="1">
    <source>
        <dbReference type="ARBA" id="ARBA00022741"/>
    </source>
</evidence>
<evidence type="ECO:0000256" key="3">
    <source>
        <dbReference type="ARBA" id="ARBA00022840"/>
    </source>
</evidence>
<dbReference type="OrthoDB" id="448448at2759"/>
<dbReference type="InterPro" id="IPR038718">
    <property type="entry name" value="SNF2-like_sf"/>
</dbReference>
<dbReference type="InterPro" id="IPR050628">
    <property type="entry name" value="SNF2_RAD54_helicase_TF"/>
</dbReference>
<evidence type="ECO:0000313" key="7">
    <source>
        <dbReference type="Proteomes" id="UP000002668"/>
    </source>
</evidence>
<keyword evidence="3" id="KW-0067">ATP-binding</keyword>
<feature type="compositionally biased region" description="Polar residues" evidence="4">
    <location>
        <begin position="236"/>
        <end position="245"/>
    </location>
</feature>
<dbReference type="Gene3D" id="3.40.50.10810">
    <property type="entry name" value="Tandem AAA-ATPase domain"/>
    <property type="match status" value="1"/>
</dbReference>
<sequence>MTYYYVIYYDMLTSSSVPTIVVDSVAVSSTRVDHQTDVRPCTQTYNNSKEGVVCYGMILDRQVFTCPEAALAYPHSQNVIHFYLPQSLRCYATGNILGRLSQFDGDVLSRLVKDREFRLQLTYHSLPAFSKPGRRAQLGLIGHLETIIYGPRNRLGHLGDYITQCGLFLEDPIGCDENVPCLNPQCLFSLHEQPPMTFELCCVYGTRQYAFERTSSDVLAEFETTDHLEETEKPTAISTDLKSHQRQAPTFLQRRERGLHPSKNEVGIWSGEITRGNKTYVNILTGETQRDPRPDWRGGILADEMGLGKTLSVIALVAADRDAQLTASNQRLQFGTLMIGADIRSHTIEGKFTWIVYHGKSRLRTIDTLSSYDIVFTTYQTMERENRSGKNKAGSLFSYCWKRIVLDEAHIIRNHATATARAAAALQATSRWAITGTPMQNNLTDLLRLFAFLHFTPYEEPRAFDNDTTDLWRSRPHVEAVESFQRLLSCIMIRRTTSILGLPVRQDKIVVSTFDRDEEKCYHQIEQSFVHLLDEKAEQESGIDARQTALAVRLSIGGDACAQCLQPFETSLNGDELESSPASSVYNSACELLFCVTCSITLQYQAPAPCACTENRAICPLLPLLPAYTHGENHNIYGEPLSVSDGYRHNVIFSAWTSSLDMVERGLDRIGVGFVRIDGKVATKRRGPIIERFRNQTSVRVILKTISCGALGRVLSAPP</sequence>
<gene>
    <name evidence="6" type="ORF">LEMA_P048490.1</name>
</gene>
<evidence type="ECO:0000313" key="6">
    <source>
        <dbReference type="EMBL" id="CBX92143.1"/>
    </source>
</evidence>
<dbReference type="eggNOG" id="KOG1001">
    <property type="taxonomic scope" value="Eukaryota"/>
</dbReference>
<dbReference type="VEuPathDB" id="FungiDB:LEMA_P048490.1"/>
<evidence type="ECO:0000256" key="4">
    <source>
        <dbReference type="SAM" id="MobiDB-lite"/>
    </source>
</evidence>
<dbReference type="InterPro" id="IPR014001">
    <property type="entry name" value="Helicase_ATP-bd"/>
</dbReference>
<accession>E5R4M0</accession>
<dbReference type="EMBL" id="FP929083">
    <property type="protein sequence ID" value="CBX92143.1"/>
    <property type="molecule type" value="Genomic_DNA"/>
</dbReference>
<dbReference type="Proteomes" id="UP000002668">
    <property type="component" value="Genome"/>
</dbReference>
<keyword evidence="1" id="KW-0547">Nucleotide-binding</keyword>
<dbReference type="PROSITE" id="PS51192">
    <property type="entry name" value="HELICASE_ATP_BIND_1"/>
    <property type="match status" value="1"/>
</dbReference>
<dbReference type="PANTHER" id="PTHR45626">
    <property type="entry name" value="TRANSCRIPTION TERMINATION FACTOR 2-RELATED"/>
    <property type="match status" value="1"/>
</dbReference>
<dbReference type="Pfam" id="PF00176">
    <property type="entry name" value="SNF2-rel_dom"/>
    <property type="match status" value="1"/>
</dbReference>
<feature type="region of interest" description="Disordered" evidence="4">
    <location>
        <begin position="226"/>
        <end position="245"/>
    </location>
</feature>
<keyword evidence="2" id="KW-0378">Hydrolase</keyword>
<dbReference type="SUPFAM" id="SSF52540">
    <property type="entry name" value="P-loop containing nucleoside triphosphate hydrolases"/>
    <property type="match status" value="2"/>
</dbReference>
<protein>
    <recommendedName>
        <fullName evidence="5">Helicase ATP-binding domain-containing protein</fullName>
    </recommendedName>
</protein>
<dbReference type="InterPro" id="IPR049730">
    <property type="entry name" value="SNF2/RAD54-like_C"/>
</dbReference>
<dbReference type="HOGENOM" id="CLU_000315_2_7_1"/>
<reference evidence="7" key="1">
    <citation type="journal article" date="2011" name="Nat. Commun.">
        <title>Effector diversification within compartments of the Leptosphaeria maculans genome affected by Repeat-Induced Point mutations.</title>
        <authorList>
            <person name="Rouxel T."/>
            <person name="Grandaubert J."/>
            <person name="Hane J.K."/>
            <person name="Hoede C."/>
            <person name="van de Wouw A.P."/>
            <person name="Couloux A."/>
            <person name="Dominguez V."/>
            <person name="Anthouard V."/>
            <person name="Bally P."/>
            <person name="Bourras S."/>
            <person name="Cozijnsen A.J."/>
            <person name="Ciuffetti L.M."/>
            <person name="Degrave A."/>
            <person name="Dilmaghani A."/>
            <person name="Duret L."/>
            <person name="Fudal I."/>
            <person name="Goodwin S.B."/>
            <person name="Gout L."/>
            <person name="Glaser N."/>
            <person name="Linglin J."/>
            <person name="Kema G.H.J."/>
            <person name="Lapalu N."/>
            <person name="Lawrence C.B."/>
            <person name="May K."/>
            <person name="Meyer M."/>
            <person name="Ollivier B."/>
            <person name="Poulain J."/>
            <person name="Schoch C.L."/>
            <person name="Simon A."/>
            <person name="Spatafora J.W."/>
            <person name="Stachowiak A."/>
            <person name="Turgeon B.G."/>
            <person name="Tyler B.M."/>
            <person name="Vincent D."/>
            <person name="Weissenbach J."/>
            <person name="Amselem J."/>
            <person name="Quesneville H."/>
            <person name="Oliver R.P."/>
            <person name="Wincker P."/>
            <person name="Balesdent M.-H."/>
            <person name="Howlett B.J."/>
        </authorList>
    </citation>
    <scope>NUCLEOTIDE SEQUENCE [LARGE SCALE GENOMIC DNA]</scope>
    <source>
        <strain evidence="7">JN3 / isolate v23.1.3 / race Av1-4-5-6-7-8</strain>
    </source>
</reference>
<evidence type="ECO:0000259" key="5">
    <source>
        <dbReference type="PROSITE" id="PS51192"/>
    </source>
</evidence>
<name>E5R4M0_LEPMJ</name>
<dbReference type="Gene3D" id="3.40.50.300">
    <property type="entry name" value="P-loop containing nucleotide triphosphate hydrolases"/>
    <property type="match status" value="1"/>
</dbReference>
<dbReference type="PANTHER" id="PTHR45626:SF22">
    <property type="entry name" value="DNA REPAIR PROTEIN RAD5"/>
    <property type="match status" value="1"/>
</dbReference>
<dbReference type="InterPro" id="IPR027417">
    <property type="entry name" value="P-loop_NTPase"/>
</dbReference>
<organism evidence="7">
    <name type="scientific">Leptosphaeria maculans (strain JN3 / isolate v23.1.3 / race Av1-4-5-6-7-8)</name>
    <name type="common">Blackleg fungus</name>
    <name type="synonym">Phoma lingam</name>
    <dbReference type="NCBI Taxonomy" id="985895"/>
    <lineage>
        <taxon>Eukaryota</taxon>
        <taxon>Fungi</taxon>
        <taxon>Dikarya</taxon>
        <taxon>Ascomycota</taxon>
        <taxon>Pezizomycotina</taxon>
        <taxon>Dothideomycetes</taxon>
        <taxon>Pleosporomycetidae</taxon>
        <taxon>Pleosporales</taxon>
        <taxon>Pleosporineae</taxon>
        <taxon>Leptosphaeriaceae</taxon>
        <taxon>Plenodomus</taxon>
        <taxon>Plenodomus lingam/Leptosphaeria maculans species complex</taxon>
    </lineage>
</organism>